<dbReference type="EMBL" id="BAAFZP010000001">
    <property type="protein sequence ID" value="GAB1581678.1"/>
    <property type="molecule type" value="Genomic_DNA"/>
</dbReference>
<reference evidence="2 3" key="1">
    <citation type="submission" date="2024-10" db="EMBL/GenBank/DDBJ databases">
        <title>Isolation, draft genome sequencing and identification of Phyllobacterium sp. NSA23, isolated from leaf soil.</title>
        <authorList>
            <person name="Akita H."/>
        </authorList>
    </citation>
    <scope>NUCLEOTIDE SEQUENCE [LARGE SCALE GENOMIC DNA]</scope>
    <source>
        <strain evidence="2 3">NSA23</strain>
    </source>
</reference>
<dbReference type="Gene3D" id="2.30.30.40">
    <property type="entry name" value="SH3 Domains"/>
    <property type="match status" value="1"/>
</dbReference>
<feature type="region of interest" description="Disordered" evidence="1">
    <location>
        <begin position="1"/>
        <end position="116"/>
    </location>
</feature>
<evidence type="ECO:0008006" key="4">
    <source>
        <dbReference type="Google" id="ProtNLM"/>
    </source>
</evidence>
<keyword evidence="3" id="KW-1185">Reference proteome</keyword>
<sequence length="216" mass="23447">MGAASWWAAYQDRHPKADFSQLFSRLPPQKETGDKVSRPKEAVASKTPADRAPANTEQTKAASTRADIPRPPAAVRQTPAPSSSANKQVAAVKPPAPLAKPSEAKPPVKNIPVGRTSPDTMPSVIYARERLTIREHAWDKSASVGTVEKGREMRSYGKTGKWHRIVVPSTDMIGWVHEDKLAASQPRSFITGSIFRHPIKPDISAPALPPMPVGNK</sequence>
<accession>A0ABQ0GYD2</accession>
<protein>
    <recommendedName>
        <fullName evidence="4">SH3b domain-containing protein</fullName>
    </recommendedName>
</protein>
<organism evidence="2 3">
    <name type="scientific">Phyllobacterium phragmitis</name>
    <dbReference type="NCBI Taxonomy" id="2670329"/>
    <lineage>
        <taxon>Bacteria</taxon>
        <taxon>Pseudomonadati</taxon>
        <taxon>Pseudomonadota</taxon>
        <taxon>Alphaproteobacteria</taxon>
        <taxon>Hyphomicrobiales</taxon>
        <taxon>Phyllobacteriaceae</taxon>
        <taxon>Phyllobacterium</taxon>
    </lineage>
</organism>
<evidence type="ECO:0000256" key="1">
    <source>
        <dbReference type="SAM" id="MobiDB-lite"/>
    </source>
</evidence>
<dbReference type="Proteomes" id="UP001628091">
    <property type="component" value="Unassembled WGS sequence"/>
</dbReference>
<evidence type="ECO:0000313" key="2">
    <source>
        <dbReference type="EMBL" id="GAB1581678.1"/>
    </source>
</evidence>
<gene>
    <name evidence="2" type="ORF">PPNSA23_16210</name>
</gene>
<evidence type="ECO:0000313" key="3">
    <source>
        <dbReference type="Proteomes" id="UP001628091"/>
    </source>
</evidence>
<proteinExistence type="predicted"/>
<name>A0ABQ0GYD2_9HYPH</name>
<feature type="compositionally biased region" description="Basic and acidic residues" evidence="1">
    <location>
        <begin position="31"/>
        <end position="43"/>
    </location>
</feature>
<comment type="caution">
    <text evidence="2">The sequence shown here is derived from an EMBL/GenBank/DDBJ whole genome shotgun (WGS) entry which is preliminary data.</text>
</comment>